<feature type="binding site" evidence="9">
    <location>
        <begin position="11"/>
        <end position="13"/>
    </location>
    <ligand>
        <name>substrate</name>
    </ligand>
</feature>
<evidence type="ECO:0000256" key="2">
    <source>
        <dbReference type="ARBA" id="ARBA00022723"/>
    </source>
</evidence>
<keyword evidence="11" id="KW-0121">Carboxypeptidase</keyword>
<keyword evidence="4 9" id="KW-0418">Kinase</keyword>
<evidence type="ECO:0000256" key="7">
    <source>
        <dbReference type="ARBA" id="ARBA00022958"/>
    </source>
</evidence>
<feature type="binding site" evidence="9">
    <location>
        <position position="298"/>
    </location>
    <ligand>
        <name>K(+)</name>
        <dbReference type="ChEBI" id="CHEBI:29103"/>
    </ligand>
</feature>
<feature type="binding site" evidence="9">
    <location>
        <position position="289"/>
    </location>
    <ligand>
        <name>K(+)</name>
        <dbReference type="ChEBI" id="CHEBI:29103"/>
    </ligand>
</feature>
<feature type="binding site" evidence="9">
    <location>
        <position position="258"/>
    </location>
    <ligand>
        <name>substrate</name>
    </ligand>
</feature>
<feature type="binding site" evidence="9">
    <location>
        <position position="139"/>
    </location>
    <ligand>
        <name>substrate</name>
    </ligand>
</feature>
<accession>A0ABR2W7W9</accession>
<keyword evidence="5 9" id="KW-0067">ATP-binding</keyword>
<dbReference type="InterPro" id="IPR002139">
    <property type="entry name" value="Ribo/fructo_kinase"/>
</dbReference>
<evidence type="ECO:0000313" key="12">
    <source>
        <dbReference type="Proteomes" id="UP001479436"/>
    </source>
</evidence>
<dbReference type="Pfam" id="PF00294">
    <property type="entry name" value="PfkB"/>
    <property type="match status" value="1"/>
</dbReference>
<name>A0ABR2W7W9_9FUNG</name>
<dbReference type="PRINTS" id="PR00990">
    <property type="entry name" value="RIBOKINASE"/>
</dbReference>
<comment type="catalytic activity">
    <reaction evidence="9">
        <text>D-ribose + ATP = D-ribose 5-phosphate + ADP + H(+)</text>
        <dbReference type="Rhea" id="RHEA:13697"/>
        <dbReference type="ChEBI" id="CHEBI:15378"/>
        <dbReference type="ChEBI" id="CHEBI:30616"/>
        <dbReference type="ChEBI" id="CHEBI:47013"/>
        <dbReference type="ChEBI" id="CHEBI:78346"/>
        <dbReference type="ChEBI" id="CHEBI:456216"/>
        <dbReference type="EC" id="2.7.1.15"/>
    </reaction>
</comment>
<keyword evidence="9" id="KW-0963">Cytoplasm</keyword>
<evidence type="ECO:0000256" key="9">
    <source>
        <dbReference type="HAMAP-Rule" id="MF_03215"/>
    </source>
</evidence>
<proteinExistence type="inferred from homology"/>
<dbReference type="Gene3D" id="3.40.1190.20">
    <property type="match status" value="1"/>
</dbReference>
<feature type="binding site" evidence="9">
    <location>
        <position position="252"/>
    </location>
    <ligand>
        <name>K(+)</name>
        <dbReference type="ChEBI" id="CHEBI:29103"/>
    </ligand>
</feature>
<dbReference type="HAMAP" id="MF_01987">
    <property type="entry name" value="Ribokinase"/>
    <property type="match status" value="1"/>
</dbReference>
<feature type="domain" description="Carbohydrate kinase PfkB" evidence="10">
    <location>
        <begin position="1"/>
        <end position="301"/>
    </location>
</feature>
<dbReference type="CDD" id="cd01174">
    <property type="entry name" value="ribokinase"/>
    <property type="match status" value="1"/>
</dbReference>
<comment type="activity regulation">
    <text evidence="9">Activated by a monovalent cation that binds near, but not in, the active site. The most likely occupant of the site in vivo is potassium. Ion binding induces a conformational change that may alter substrate affinity.</text>
</comment>
<evidence type="ECO:0000256" key="6">
    <source>
        <dbReference type="ARBA" id="ARBA00022842"/>
    </source>
</evidence>
<feature type="binding site" evidence="9">
    <location>
        <begin position="39"/>
        <end position="43"/>
    </location>
    <ligand>
        <name>substrate</name>
    </ligand>
</feature>
<keyword evidence="9" id="KW-0539">Nucleus</keyword>
<evidence type="ECO:0000256" key="4">
    <source>
        <dbReference type="ARBA" id="ARBA00022777"/>
    </source>
</evidence>
<dbReference type="InterPro" id="IPR029056">
    <property type="entry name" value="Ribokinase-like"/>
</dbReference>
<dbReference type="GO" id="GO:0006508">
    <property type="term" value="P:proteolysis"/>
    <property type="evidence" value="ECO:0007669"/>
    <property type="project" value="UniProtKB-KW"/>
</dbReference>
<comment type="subcellular location">
    <subcellularLocation>
        <location evidence="9">Cytoplasm</location>
    </subcellularLocation>
    <subcellularLocation>
        <location evidence="9">Nucleus</location>
    </subcellularLocation>
</comment>
<feature type="binding site" evidence="9">
    <location>
        <position position="294"/>
    </location>
    <ligand>
        <name>K(+)</name>
        <dbReference type="ChEBI" id="CHEBI:29103"/>
    </ligand>
</feature>
<keyword evidence="6 9" id="KW-0460">Magnesium</keyword>
<keyword evidence="1 9" id="KW-0808">Transferase</keyword>
<keyword evidence="2 9" id="KW-0479">Metal-binding</keyword>
<evidence type="ECO:0000256" key="1">
    <source>
        <dbReference type="ARBA" id="ARBA00022679"/>
    </source>
</evidence>
<comment type="caution">
    <text evidence="11">The sequence shown here is derived from an EMBL/GenBank/DDBJ whole genome shotgun (WGS) entry which is preliminary data.</text>
</comment>
<feature type="binding site" evidence="9">
    <location>
        <position position="292"/>
    </location>
    <ligand>
        <name>K(+)</name>
        <dbReference type="ChEBI" id="CHEBI:29103"/>
    </ligand>
</feature>
<dbReference type="InterPro" id="IPR011877">
    <property type="entry name" value="Ribokinase"/>
</dbReference>
<protein>
    <recommendedName>
        <fullName evidence="9">Ribokinase</fullName>
        <shortName evidence="9">RK</shortName>
        <ecNumber evidence="9">2.7.1.15</ecNumber>
    </recommendedName>
</protein>
<feature type="active site" description="Proton acceptor" evidence="9">
    <location>
        <position position="258"/>
    </location>
</feature>
<dbReference type="PANTHER" id="PTHR10584">
    <property type="entry name" value="SUGAR KINASE"/>
    <property type="match status" value="1"/>
</dbReference>
<reference evidence="11 12" key="1">
    <citation type="submission" date="2023-04" db="EMBL/GenBank/DDBJ databases">
        <title>Genome of Basidiobolus ranarum AG-B5.</title>
        <authorList>
            <person name="Stajich J.E."/>
            <person name="Carter-House D."/>
            <person name="Gryganskyi A."/>
        </authorList>
    </citation>
    <scope>NUCLEOTIDE SEQUENCE [LARGE SCALE GENOMIC DNA]</scope>
    <source>
        <strain evidence="11 12">AG-B5</strain>
    </source>
</reference>
<feature type="binding site" evidence="9">
    <location>
        <begin position="257"/>
        <end position="258"/>
    </location>
    <ligand>
        <name>ATP</name>
        <dbReference type="ChEBI" id="CHEBI:30616"/>
    </ligand>
</feature>
<evidence type="ECO:0000256" key="5">
    <source>
        <dbReference type="ARBA" id="ARBA00022840"/>
    </source>
</evidence>
<dbReference type="EC" id="2.7.1.15" evidence="9"/>
<comment type="pathway">
    <text evidence="9">Carbohydrate metabolism; D-ribose degradation; D-ribose 5-phosphate from beta-D-ribopyranose: step 2/2.</text>
</comment>
<comment type="cofactor">
    <cofactor evidence="9">
        <name>Mg(2+)</name>
        <dbReference type="ChEBI" id="CHEBI:18420"/>
    </cofactor>
    <text evidence="9">Requires a divalent cation, most likely magnesium in vivo, as an electrophilic catalyst to aid phosphoryl group transfer. It is the chelate of the metal and the nucleotide that is the actual substrate.</text>
</comment>
<keyword evidence="12" id="KW-1185">Reference proteome</keyword>
<dbReference type="Proteomes" id="UP001479436">
    <property type="component" value="Unassembled WGS sequence"/>
</dbReference>
<keyword evidence="11" id="KW-0378">Hydrolase</keyword>
<gene>
    <name evidence="11" type="primary">KEX1_1</name>
    <name evidence="11" type="ORF">K7432_002421</name>
</gene>
<comment type="caution">
    <text evidence="9">Lacks conserved residue(s) required for the propagation of feature annotation.</text>
</comment>
<keyword evidence="8 9" id="KW-0119">Carbohydrate metabolism</keyword>
<dbReference type="PANTHER" id="PTHR10584:SF166">
    <property type="entry name" value="RIBOKINASE"/>
    <property type="match status" value="1"/>
</dbReference>
<sequence>MSRVLCFGSVNIDSFYVVPHIVRSGETLSSTRYFLRAGGKGANQCAALAKAGNKTFMSGVIGKDGLWIKEKLEKFGANVDLLEVSEEESTGKAIIQLSEHDRDNSIILFPGTNYKISKELIDKVVGQFNENDWCLLQNEINLGGEVMRSAKRQGMKIIFNPAPFNSEIMSEFPLELVDILVVNETEAMGLYEGITGEKMAADTLDVQKLSKTVTEKYPELECLIITLGADGVFGASNGEEITLPSMKCDVVDTTGAGDTFIAYFLSEYIRSNKDFKNSLELGIKAASIAISKEGAMDSVPTKEELDEKFA</sequence>
<organism evidence="11 12">
    <name type="scientific">Basidiobolus ranarum</name>
    <dbReference type="NCBI Taxonomy" id="34480"/>
    <lineage>
        <taxon>Eukaryota</taxon>
        <taxon>Fungi</taxon>
        <taxon>Fungi incertae sedis</taxon>
        <taxon>Zoopagomycota</taxon>
        <taxon>Entomophthoromycotina</taxon>
        <taxon>Basidiobolomycetes</taxon>
        <taxon>Basidiobolales</taxon>
        <taxon>Basidiobolaceae</taxon>
        <taxon>Basidiobolus</taxon>
    </lineage>
</organism>
<evidence type="ECO:0000259" key="10">
    <source>
        <dbReference type="Pfam" id="PF00294"/>
    </source>
</evidence>
<comment type="similarity">
    <text evidence="9">Belongs to the carbohydrate kinase PfkB family. Ribokinase subfamily.</text>
</comment>
<dbReference type="GO" id="GO:0004185">
    <property type="term" value="F:serine-type carboxypeptidase activity"/>
    <property type="evidence" value="ECO:0007669"/>
    <property type="project" value="UniProtKB-EC"/>
</dbReference>
<evidence type="ECO:0000256" key="3">
    <source>
        <dbReference type="ARBA" id="ARBA00022741"/>
    </source>
</evidence>
<feature type="binding site" evidence="9">
    <location>
        <position position="183"/>
    </location>
    <ligand>
        <name>ATP</name>
        <dbReference type="ChEBI" id="CHEBI:30616"/>
    </ligand>
</feature>
<keyword evidence="3 9" id="KW-0547">Nucleotide-binding</keyword>
<comment type="subunit">
    <text evidence="9">Homodimer.</text>
</comment>
<feature type="binding site" evidence="9">
    <location>
        <position position="254"/>
    </location>
    <ligand>
        <name>K(+)</name>
        <dbReference type="ChEBI" id="CHEBI:29103"/>
    </ligand>
</feature>
<keyword evidence="7 9" id="KW-0630">Potassium</keyword>
<evidence type="ECO:0000313" key="11">
    <source>
        <dbReference type="EMBL" id="KAK9722800.1"/>
    </source>
</evidence>
<evidence type="ECO:0000256" key="8">
    <source>
        <dbReference type="ARBA" id="ARBA00023277"/>
    </source>
</evidence>
<feature type="binding site" evidence="9">
    <location>
        <begin position="226"/>
        <end position="231"/>
    </location>
    <ligand>
        <name>ATP</name>
        <dbReference type="ChEBI" id="CHEBI:30616"/>
    </ligand>
</feature>
<dbReference type="InterPro" id="IPR011611">
    <property type="entry name" value="PfkB_dom"/>
</dbReference>
<dbReference type="EMBL" id="JASJQH010006940">
    <property type="protein sequence ID" value="KAK9722800.1"/>
    <property type="molecule type" value="Genomic_DNA"/>
</dbReference>
<keyword evidence="11" id="KW-0645">Protease</keyword>
<comment type="function">
    <text evidence="9">Catalyzes the phosphorylation of ribose at O-5 in a reaction requiring ATP and magnesium. The resulting D-ribose-5-phosphate can then be used either for sythesis of nucleotides, histidine, and tryptophan, or as a component of the pentose phosphate pathway.</text>
</comment>
<dbReference type="SUPFAM" id="SSF53613">
    <property type="entry name" value="Ribokinase-like"/>
    <property type="match status" value="1"/>
</dbReference>